<name>A0A0T5VU78_9SPHI</name>
<proteinExistence type="predicted"/>
<evidence type="ECO:0008006" key="3">
    <source>
        <dbReference type="Google" id="ProtNLM"/>
    </source>
</evidence>
<protein>
    <recommendedName>
        <fullName evidence="3">DUF600 domain-containing protein</fullName>
    </recommendedName>
</protein>
<keyword evidence="2" id="KW-1185">Reference proteome</keyword>
<reference evidence="1 2" key="1">
    <citation type="submission" date="2015-11" db="EMBL/GenBank/DDBJ databases">
        <title>Sequence of Pedobacter ginsenosidimutans.</title>
        <authorList>
            <person name="Carson E."/>
            <person name="Keyser V."/>
            <person name="Newman J."/>
            <person name="Miller J."/>
        </authorList>
    </citation>
    <scope>NUCLEOTIDE SEQUENCE [LARGE SCALE GENOMIC DNA]</scope>
    <source>
        <strain evidence="1 2">KACC 14530</strain>
    </source>
</reference>
<sequence length="150" mass="17699">MNKEQFEEETQNIFTRMVELAFEFVNRNTVDIDGIYIFVSLENGYFFNVYYKVNGHYTEINNINKYAEEQFDLSMDRMFDMLDLGTEDAEALKEVFEKYDEEVPKSVKLYYHPKTESFEAKLGYDALFTGDAEKTAGSVFDDWLNELSEK</sequence>
<dbReference type="Proteomes" id="UP000051950">
    <property type="component" value="Unassembled WGS sequence"/>
</dbReference>
<dbReference type="RefSeq" id="WP_057931644.1">
    <property type="nucleotide sequence ID" value="NZ_LMZQ01000003.1"/>
</dbReference>
<gene>
    <name evidence="1" type="ORF">ASU31_07050</name>
</gene>
<accession>A0A0T5VU78</accession>
<evidence type="ECO:0000313" key="1">
    <source>
        <dbReference type="EMBL" id="KRT17419.1"/>
    </source>
</evidence>
<dbReference type="OrthoDB" id="1270743at2"/>
<organism evidence="1 2">
    <name type="scientific">Pedobacter ginsenosidimutans</name>
    <dbReference type="NCBI Taxonomy" id="687842"/>
    <lineage>
        <taxon>Bacteria</taxon>
        <taxon>Pseudomonadati</taxon>
        <taxon>Bacteroidota</taxon>
        <taxon>Sphingobacteriia</taxon>
        <taxon>Sphingobacteriales</taxon>
        <taxon>Sphingobacteriaceae</taxon>
        <taxon>Pedobacter</taxon>
    </lineage>
</organism>
<dbReference type="EMBL" id="LMZQ01000003">
    <property type="protein sequence ID" value="KRT17419.1"/>
    <property type="molecule type" value="Genomic_DNA"/>
</dbReference>
<comment type="caution">
    <text evidence="1">The sequence shown here is derived from an EMBL/GenBank/DDBJ whole genome shotgun (WGS) entry which is preliminary data.</text>
</comment>
<dbReference type="AlphaFoldDB" id="A0A0T5VU78"/>
<evidence type="ECO:0000313" key="2">
    <source>
        <dbReference type="Proteomes" id="UP000051950"/>
    </source>
</evidence>